<protein>
    <submittedName>
        <fullName evidence="2">F420H2:quinone oxidoreductase</fullName>
    </submittedName>
</protein>
<evidence type="ECO:0000313" key="3">
    <source>
        <dbReference type="Proteomes" id="UP000051757"/>
    </source>
</evidence>
<feature type="domain" description="BLUF" evidence="1">
    <location>
        <begin position="3"/>
        <end position="94"/>
    </location>
</feature>
<dbReference type="EMBL" id="LLXV01000014">
    <property type="protein sequence ID" value="KRG52641.1"/>
    <property type="molecule type" value="Genomic_DNA"/>
</dbReference>
<dbReference type="PROSITE" id="PS50925">
    <property type="entry name" value="BLUF"/>
    <property type="match status" value="1"/>
</dbReference>
<evidence type="ECO:0000313" key="2">
    <source>
        <dbReference type="EMBL" id="KRG52641.1"/>
    </source>
</evidence>
<dbReference type="SUPFAM" id="SSF54975">
    <property type="entry name" value="Acylphosphatase/BLUF domain-like"/>
    <property type="match status" value="1"/>
</dbReference>
<comment type="caution">
    <text evidence="2">The sequence shown here is derived from an EMBL/GenBank/DDBJ whole genome shotgun (WGS) entry which is preliminary data.</text>
</comment>
<sequence>MPLRAIAYVSEATRNLTAERLQRLVTDAMLFNESADVTGVLLFDGTRFLQYLEGPEAGVGAAYTRILAAGSHNGLVELNRGRVGRRQFPHWQMHSVRVDELALGKIAISDWTGFVRSASALAPGTSALDRLQLVAQAPPGGGDGLLLEPDGPVAR</sequence>
<dbReference type="InterPro" id="IPR036046">
    <property type="entry name" value="Acylphosphatase-like_dom_sf"/>
</dbReference>
<reference evidence="2 3" key="1">
    <citation type="journal article" date="2016" name="Front. Microbiol.">
        <title>Genome Sequence of Type Strains of Genus Stenotrophomonas.</title>
        <authorList>
            <person name="Patil P.P."/>
            <person name="Midha S."/>
            <person name="Kumar S."/>
            <person name="Patil P.B."/>
        </authorList>
    </citation>
    <scope>NUCLEOTIDE SEQUENCE [LARGE SCALE GENOMIC DNA]</scope>
    <source>
        <strain evidence="2 3">LMG 978</strain>
    </source>
</reference>
<dbReference type="GO" id="GO:0009882">
    <property type="term" value="F:blue light photoreceptor activity"/>
    <property type="evidence" value="ECO:0007669"/>
    <property type="project" value="InterPro"/>
</dbReference>
<evidence type="ECO:0000259" key="1">
    <source>
        <dbReference type="PROSITE" id="PS50925"/>
    </source>
</evidence>
<organism evidence="2 3">
    <name type="scientific">Stenotrophomonas beteli</name>
    <dbReference type="NCBI Taxonomy" id="3384461"/>
    <lineage>
        <taxon>Bacteria</taxon>
        <taxon>Pseudomonadati</taxon>
        <taxon>Pseudomonadota</taxon>
        <taxon>Gammaproteobacteria</taxon>
        <taxon>Lysobacterales</taxon>
        <taxon>Lysobacteraceae</taxon>
        <taxon>Stenotrophomonas</taxon>
        <taxon>Stenotrophomonas maltophilia group</taxon>
    </lineage>
</organism>
<dbReference type="SMART" id="SM01034">
    <property type="entry name" value="BLUF"/>
    <property type="match status" value="1"/>
</dbReference>
<dbReference type="Proteomes" id="UP000051757">
    <property type="component" value="Unassembled WGS sequence"/>
</dbReference>
<dbReference type="OrthoDB" id="557705at2"/>
<dbReference type="InterPro" id="IPR007024">
    <property type="entry name" value="BLUF_domain"/>
</dbReference>
<dbReference type="AlphaFoldDB" id="A0A0R0BGK0"/>
<name>A0A0R0BGK0_9GAMM</name>
<dbReference type="Pfam" id="PF04940">
    <property type="entry name" value="BLUF"/>
    <property type="match status" value="1"/>
</dbReference>
<gene>
    <name evidence="2" type="ORF">ARC23_05825</name>
</gene>
<keyword evidence="3" id="KW-1185">Reference proteome</keyword>
<dbReference type="GO" id="GO:0071949">
    <property type="term" value="F:FAD binding"/>
    <property type="evidence" value="ECO:0007669"/>
    <property type="project" value="InterPro"/>
</dbReference>
<proteinExistence type="predicted"/>
<accession>A0A0R0BGK0</accession>
<dbReference type="Gene3D" id="3.30.70.100">
    <property type="match status" value="1"/>
</dbReference>